<name>A0AAD8LME2_TARER</name>
<dbReference type="InterPro" id="IPR027942">
    <property type="entry name" value="SEO_N"/>
</dbReference>
<dbReference type="Proteomes" id="UP001229421">
    <property type="component" value="Unassembled WGS sequence"/>
</dbReference>
<feature type="region of interest" description="Disordered" evidence="1">
    <location>
        <begin position="1"/>
        <end position="24"/>
    </location>
</feature>
<gene>
    <name evidence="4" type="ORF">QVD17_06756</name>
</gene>
<accession>A0AAD8LME2</accession>
<evidence type="ECO:0000259" key="2">
    <source>
        <dbReference type="Pfam" id="PF14576"/>
    </source>
</evidence>
<dbReference type="EMBL" id="JAUHHV010000001">
    <property type="protein sequence ID" value="KAK1440922.1"/>
    <property type="molecule type" value="Genomic_DNA"/>
</dbReference>
<evidence type="ECO:0008006" key="6">
    <source>
        <dbReference type="Google" id="ProtNLM"/>
    </source>
</evidence>
<protein>
    <recommendedName>
        <fullName evidence="6">Sieve element occlusion</fullName>
    </recommendedName>
</protein>
<dbReference type="Pfam" id="PF14577">
    <property type="entry name" value="SEO_C"/>
    <property type="match status" value="1"/>
</dbReference>
<dbReference type="InterPro" id="IPR027944">
    <property type="entry name" value="SEO_C"/>
</dbReference>
<dbReference type="GO" id="GO:0010088">
    <property type="term" value="P:phloem development"/>
    <property type="evidence" value="ECO:0007669"/>
    <property type="project" value="InterPro"/>
</dbReference>
<dbReference type="InterPro" id="IPR039299">
    <property type="entry name" value="SEOA"/>
</dbReference>
<sequence length="714" mass="81978">MGLKSSLMVDPMHTSKQPEMTGPLKNPMMQQLNVVGERNSISSTLDENAIMKQVLDTHLPDGTEVDVKSLMQMVEELLQDITTNVASTSSVAQTDVDQPEAKYHQIDALLTSNILSHTIDRLACEMLVKLLSNTDGHTIALSLFHVVENFYWDAKLTLILAAFALAYSPDQLENSTDILEQVTTINDRFDAISKQIHSVLELSRCIFQFKELPYISSEVPAMTRALNTVPIAIYWNVRGIIACATHITCMGYEYGMSSAEIQSRELSSLDLKINHLLEFLRKQLDEYNRFIAIKDMDLTESFNQVLDTVHSDNLKILKILLNPWDNPLPLFAGTTKQRVNLEVLRKRIVLLLISGLDMSLEEVSILEQIYIEMRSHGSRAESQYEVVWVSIVDPHIMNTDAMNARFEEMRNNMPWYSVYDPSNVDKAVKRSIRDRWHFRNKPILVALDPQGKEVSLIALHMMWIWGSIAFPFTTAREEALWSEETWRLELLVDGVDPDILMWTREDKYILLHGGDDIEWIRKFTRSARAMASVARIPLEMFYVGKSKPRENVRRVMATISLEKLSHSVMHPTLIWYFWTRIESMLFSKIQLKHADDQDAIMLQIKKLLSYDKDGSWGLLCHGSHILTNGHGPTMLQTCVDFDLWKQHIPSRGFDLSFKNYHDKLHGETNNCFKFEFPIVEGSIPEGMRCPECHRSMEKHISFICCHDQTSLPLS</sequence>
<dbReference type="AlphaFoldDB" id="A0AAD8LME2"/>
<dbReference type="Pfam" id="PF14576">
    <property type="entry name" value="SEO_N"/>
    <property type="match status" value="1"/>
</dbReference>
<dbReference type="PANTHER" id="PTHR33232">
    <property type="entry name" value="PROTEIN SIEVE ELEMENT OCCLUSION B-LIKE"/>
    <property type="match status" value="1"/>
</dbReference>
<feature type="domain" description="Sieve element occlusion N-terminal" evidence="2">
    <location>
        <begin position="46"/>
        <end position="305"/>
    </location>
</feature>
<feature type="domain" description="Sieve element occlusion C-terminal" evidence="3">
    <location>
        <begin position="476"/>
        <end position="706"/>
    </location>
</feature>
<keyword evidence="5" id="KW-1185">Reference proteome</keyword>
<evidence type="ECO:0000259" key="3">
    <source>
        <dbReference type="Pfam" id="PF14577"/>
    </source>
</evidence>
<evidence type="ECO:0000256" key="1">
    <source>
        <dbReference type="SAM" id="MobiDB-lite"/>
    </source>
</evidence>
<dbReference type="PANTHER" id="PTHR33232:SF9">
    <property type="entry name" value="PROTEIN SIEVE ELEMENT OCCLUSION B"/>
    <property type="match status" value="1"/>
</dbReference>
<proteinExistence type="predicted"/>
<dbReference type="Gene3D" id="3.40.30.10">
    <property type="entry name" value="Glutaredoxin"/>
    <property type="match status" value="1"/>
</dbReference>
<evidence type="ECO:0000313" key="5">
    <source>
        <dbReference type="Proteomes" id="UP001229421"/>
    </source>
</evidence>
<evidence type="ECO:0000313" key="4">
    <source>
        <dbReference type="EMBL" id="KAK1440922.1"/>
    </source>
</evidence>
<comment type="caution">
    <text evidence="4">The sequence shown here is derived from an EMBL/GenBank/DDBJ whole genome shotgun (WGS) entry which is preliminary data.</text>
</comment>
<organism evidence="4 5">
    <name type="scientific">Tagetes erecta</name>
    <name type="common">African marigold</name>
    <dbReference type="NCBI Taxonomy" id="13708"/>
    <lineage>
        <taxon>Eukaryota</taxon>
        <taxon>Viridiplantae</taxon>
        <taxon>Streptophyta</taxon>
        <taxon>Embryophyta</taxon>
        <taxon>Tracheophyta</taxon>
        <taxon>Spermatophyta</taxon>
        <taxon>Magnoliopsida</taxon>
        <taxon>eudicotyledons</taxon>
        <taxon>Gunneridae</taxon>
        <taxon>Pentapetalae</taxon>
        <taxon>asterids</taxon>
        <taxon>campanulids</taxon>
        <taxon>Asterales</taxon>
        <taxon>Asteraceae</taxon>
        <taxon>Asteroideae</taxon>
        <taxon>Heliantheae alliance</taxon>
        <taxon>Tageteae</taxon>
        <taxon>Tagetes</taxon>
    </lineage>
</organism>
<reference evidence="4" key="1">
    <citation type="journal article" date="2023" name="bioRxiv">
        <title>Improved chromosome-level genome assembly for marigold (Tagetes erecta).</title>
        <authorList>
            <person name="Jiang F."/>
            <person name="Yuan L."/>
            <person name="Wang S."/>
            <person name="Wang H."/>
            <person name="Xu D."/>
            <person name="Wang A."/>
            <person name="Fan W."/>
        </authorList>
    </citation>
    <scope>NUCLEOTIDE SEQUENCE</scope>
    <source>
        <strain evidence="4">WSJ</strain>
        <tissue evidence="4">Leaf</tissue>
    </source>
</reference>